<evidence type="ECO:0000256" key="4">
    <source>
        <dbReference type="ARBA" id="ARBA00023128"/>
    </source>
</evidence>
<keyword evidence="10" id="KW-1185">Reference proteome</keyword>
<dbReference type="InterPro" id="IPR005822">
    <property type="entry name" value="Ribosomal_uL13"/>
</dbReference>
<dbReference type="FunFam" id="3.90.1180.10:FF:000007">
    <property type="entry name" value="50S ribosomal protein L13"/>
    <property type="match status" value="1"/>
</dbReference>
<dbReference type="CDD" id="cd00392">
    <property type="entry name" value="Ribosomal_L13"/>
    <property type="match status" value="1"/>
</dbReference>
<dbReference type="GO" id="GO:0003729">
    <property type="term" value="F:mRNA binding"/>
    <property type="evidence" value="ECO:0007669"/>
    <property type="project" value="TreeGrafter"/>
</dbReference>
<comment type="caution">
    <text evidence="9">The sequence shown here is derived from an EMBL/GenBank/DDBJ whole genome shotgun (WGS) entry which is preliminary data.</text>
</comment>
<dbReference type="GO" id="GO:0003735">
    <property type="term" value="F:structural constituent of ribosome"/>
    <property type="evidence" value="ECO:0007669"/>
    <property type="project" value="InterPro"/>
</dbReference>
<evidence type="ECO:0000256" key="2">
    <source>
        <dbReference type="ARBA" id="ARBA00006227"/>
    </source>
</evidence>
<keyword evidence="5" id="KW-0687">Ribonucleoprotein</keyword>
<evidence type="ECO:0000256" key="6">
    <source>
        <dbReference type="ARBA" id="ARBA00037226"/>
    </source>
</evidence>
<proteinExistence type="inferred from homology"/>
<dbReference type="PANTHER" id="PTHR11545">
    <property type="entry name" value="RIBOSOMAL PROTEIN L13"/>
    <property type="match status" value="1"/>
</dbReference>
<dbReference type="SUPFAM" id="SSF52161">
    <property type="entry name" value="Ribosomal protein L13"/>
    <property type="match status" value="1"/>
</dbReference>
<dbReference type="InterPro" id="IPR005823">
    <property type="entry name" value="Ribosomal_uL13_bac-type"/>
</dbReference>
<feature type="region of interest" description="Disordered" evidence="8">
    <location>
        <begin position="150"/>
        <end position="189"/>
    </location>
</feature>
<name>A0AAV9V386_9PEZI</name>
<comment type="similarity">
    <text evidence="2">Belongs to the universal ribosomal protein uL13 family.</text>
</comment>
<dbReference type="NCBIfam" id="TIGR01066">
    <property type="entry name" value="rplM_bact"/>
    <property type="match status" value="1"/>
</dbReference>
<evidence type="ECO:0000313" key="10">
    <source>
        <dbReference type="Proteomes" id="UP001375240"/>
    </source>
</evidence>
<gene>
    <name evidence="9" type="primary">MRPL23</name>
    <name evidence="9" type="ORF">TWF696_005185</name>
</gene>
<dbReference type="GO" id="GO:0017148">
    <property type="term" value="P:negative regulation of translation"/>
    <property type="evidence" value="ECO:0007669"/>
    <property type="project" value="TreeGrafter"/>
</dbReference>
<keyword evidence="4" id="KW-0496">Mitochondrion</keyword>
<dbReference type="GO" id="GO:0006412">
    <property type="term" value="P:translation"/>
    <property type="evidence" value="ECO:0007669"/>
    <property type="project" value="InterPro"/>
</dbReference>
<dbReference type="HAMAP" id="MF_01366">
    <property type="entry name" value="Ribosomal_uL13"/>
    <property type="match status" value="1"/>
</dbReference>
<evidence type="ECO:0000256" key="3">
    <source>
        <dbReference type="ARBA" id="ARBA00022980"/>
    </source>
</evidence>
<dbReference type="Gene3D" id="3.90.1180.10">
    <property type="entry name" value="Ribosomal protein L13"/>
    <property type="match status" value="1"/>
</dbReference>
<sequence length="189" mass="20773">MSQVIGRTNLAFSRAWHVLNVAADGRSLGRLASAIAVTLMGKHKPIYDPSNDCGDYVVAIGCNELRLTGNKRYKKMYYKHTTRPGTGFKQIVMDKLIKKFGAGEVLKRAVSGMLPKNRLRDIRLARLKVFEGQDHPFKKNIVVMDAQSNRRGPGMLKYGPPVKAPKKKQQQNEAAAAPPTGDKVAAAAT</sequence>
<organism evidence="9 10">
    <name type="scientific">Orbilia brochopaga</name>
    <dbReference type="NCBI Taxonomy" id="3140254"/>
    <lineage>
        <taxon>Eukaryota</taxon>
        <taxon>Fungi</taxon>
        <taxon>Dikarya</taxon>
        <taxon>Ascomycota</taxon>
        <taxon>Pezizomycotina</taxon>
        <taxon>Orbiliomycetes</taxon>
        <taxon>Orbiliales</taxon>
        <taxon>Orbiliaceae</taxon>
        <taxon>Orbilia</taxon>
    </lineage>
</organism>
<dbReference type="Proteomes" id="UP001375240">
    <property type="component" value="Unassembled WGS sequence"/>
</dbReference>
<reference evidence="9 10" key="1">
    <citation type="submission" date="2019-10" db="EMBL/GenBank/DDBJ databases">
        <authorList>
            <person name="Palmer J.M."/>
        </authorList>
    </citation>
    <scope>NUCLEOTIDE SEQUENCE [LARGE SCALE GENOMIC DNA]</scope>
    <source>
        <strain evidence="9 10">TWF696</strain>
    </source>
</reference>
<dbReference type="AlphaFoldDB" id="A0AAV9V386"/>
<comment type="function">
    <text evidence="6">Component of the mitochondrial ribosome (mitoribosome), a dedicated translation machinery responsible for the synthesis of mitochondrial genome-encoded proteins, including at least some of the essential transmembrane subunits of the mitochondrial respiratory chain. The mitoribosomes are attached to the mitochondrial inner membrane and translation products are cotranslationally integrated into the membrane.</text>
</comment>
<evidence type="ECO:0000256" key="1">
    <source>
        <dbReference type="ARBA" id="ARBA00004173"/>
    </source>
</evidence>
<comment type="subcellular location">
    <subcellularLocation>
        <location evidence="1">Mitochondrion</location>
    </subcellularLocation>
</comment>
<evidence type="ECO:0000256" key="7">
    <source>
        <dbReference type="ARBA" id="ARBA00068950"/>
    </source>
</evidence>
<dbReference type="GO" id="GO:0005762">
    <property type="term" value="C:mitochondrial large ribosomal subunit"/>
    <property type="evidence" value="ECO:0007669"/>
    <property type="project" value="TreeGrafter"/>
</dbReference>
<dbReference type="PANTHER" id="PTHR11545:SF2">
    <property type="entry name" value="LARGE RIBOSOMAL SUBUNIT PROTEIN UL13M"/>
    <property type="match status" value="1"/>
</dbReference>
<evidence type="ECO:0000313" key="9">
    <source>
        <dbReference type="EMBL" id="KAK6353202.1"/>
    </source>
</evidence>
<evidence type="ECO:0000256" key="8">
    <source>
        <dbReference type="SAM" id="MobiDB-lite"/>
    </source>
</evidence>
<accession>A0AAV9V386</accession>
<dbReference type="EMBL" id="JAVHNQ010000003">
    <property type="protein sequence ID" value="KAK6353202.1"/>
    <property type="molecule type" value="Genomic_DNA"/>
</dbReference>
<dbReference type="InterPro" id="IPR036899">
    <property type="entry name" value="Ribosomal_uL13_sf"/>
</dbReference>
<evidence type="ECO:0000256" key="5">
    <source>
        <dbReference type="ARBA" id="ARBA00023274"/>
    </source>
</evidence>
<dbReference type="Pfam" id="PF00572">
    <property type="entry name" value="Ribosomal_L13"/>
    <property type="match status" value="1"/>
</dbReference>
<keyword evidence="3 9" id="KW-0689">Ribosomal protein</keyword>
<protein>
    <recommendedName>
        <fullName evidence="7">Large ribosomal subunit protein uL13m</fullName>
    </recommendedName>
</protein>